<dbReference type="GO" id="GO:0000976">
    <property type="term" value="F:transcription cis-regulatory region binding"/>
    <property type="evidence" value="ECO:0007669"/>
    <property type="project" value="TreeGrafter"/>
</dbReference>
<dbReference type="PRINTS" id="PR00039">
    <property type="entry name" value="HTHLYSR"/>
</dbReference>
<dbReference type="InterPro" id="IPR000847">
    <property type="entry name" value="LysR_HTH_N"/>
</dbReference>
<dbReference type="AlphaFoldDB" id="A0A7Y4JS08"/>
<dbReference type="FunFam" id="1.10.10.10:FF:000001">
    <property type="entry name" value="LysR family transcriptional regulator"/>
    <property type="match status" value="1"/>
</dbReference>
<dbReference type="RefSeq" id="WP_171413404.1">
    <property type="nucleotide sequence ID" value="NZ_JABFJW010000051.1"/>
</dbReference>
<comment type="caution">
    <text evidence="6">The sequence shown here is derived from an EMBL/GenBank/DDBJ whole genome shotgun (WGS) entry which is preliminary data.</text>
</comment>
<dbReference type="GO" id="GO:0003700">
    <property type="term" value="F:DNA-binding transcription factor activity"/>
    <property type="evidence" value="ECO:0007669"/>
    <property type="project" value="InterPro"/>
</dbReference>
<dbReference type="InterPro" id="IPR036390">
    <property type="entry name" value="WH_DNA-bd_sf"/>
</dbReference>
<keyword evidence="4" id="KW-0804">Transcription</keyword>
<dbReference type="PROSITE" id="PS50931">
    <property type="entry name" value="HTH_LYSR"/>
    <property type="match status" value="1"/>
</dbReference>
<dbReference type="InterPro" id="IPR005119">
    <property type="entry name" value="LysR_subst-bd"/>
</dbReference>
<accession>A0A7Y4JS08</accession>
<evidence type="ECO:0000256" key="4">
    <source>
        <dbReference type="ARBA" id="ARBA00023163"/>
    </source>
</evidence>
<evidence type="ECO:0000259" key="5">
    <source>
        <dbReference type="PROSITE" id="PS50931"/>
    </source>
</evidence>
<evidence type="ECO:0000313" key="6">
    <source>
        <dbReference type="EMBL" id="NOK09197.1"/>
    </source>
</evidence>
<dbReference type="Gene3D" id="1.10.10.10">
    <property type="entry name" value="Winged helix-like DNA-binding domain superfamily/Winged helix DNA-binding domain"/>
    <property type="match status" value="1"/>
</dbReference>
<dbReference type="SUPFAM" id="SSF46785">
    <property type="entry name" value="Winged helix' DNA-binding domain"/>
    <property type="match status" value="1"/>
</dbReference>
<evidence type="ECO:0000313" key="7">
    <source>
        <dbReference type="Proteomes" id="UP000528460"/>
    </source>
</evidence>
<gene>
    <name evidence="6" type="ORF">HNS30_09155</name>
</gene>
<dbReference type="EMBL" id="JABFJW010000051">
    <property type="protein sequence ID" value="NOK09197.1"/>
    <property type="molecule type" value="Genomic_DNA"/>
</dbReference>
<keyword evidence="3" id="KW-0238">DNA-binding</keyword>
<dbReference type="SUPFAM" id="SSF53850">
    <property type="entry name" value="Periplasmic binding protein-like II"/>
    <property type="match status" value="1"/>
</dbReference>
<keyword evidence="2" id="KW-0805">Transcription regulation</keyword>
<dbReference type="PANTHER" id="PTHR30126">
    <property type="entry name" value="HTH-TYPE TRANSCRIPTIONAL REGULATOR"/>
    <property type="match status" value="1"/>
</dbReference>
<dbReference type="Pfam" id="PF03466">
    <property type="entry name" value="LysR_substrate"/>
    <property type="match status" value="1"/>
</dbReference>
<protein>
    <submittedName>
        <fullName evidence="6">LysR family transcriptional regulator</fullName>
    </submittedName>
</protein>
<feature type="domain" description="HTH lysR-type" evidence="5">
    <location>
        <begin position="6"/>
        <end position="63"/>
    </location>
</feature>
<dbReference type="PANTHER" id="PTHR30126:SF98">
    <property type="entry name" value="HTH-TYPE TRANSCRIPTIONAL ACTIVATOR BAUR"/>
    <property type="match status" value="1"/>
</dbReference>
<organism evidence="6 7">
    <name type="scientific">Corallococcus exercitus</name>
    <dbReference type="NCBI Taxonomy" id="2316736"/>
    <lineage>
        <taxon>Bacteria</taxon>
        <taxon>Pseudomonadati</taxon>
        <taxon>Myxococcota</taxon>
        <taxon>Myxococcia</taxon>
        <taxon>Myxococcales</taxon>
        <taxon>Cystobacterineae</taxon>
        <taxon>Myxococcaceae</taxon>
        <taxon>Corallococcus</taxon>
    </lineage>
</organism>
<dbReference type="InterPro" id="IPR036388">
    <property type="entry name" value="WH-like_DNA-bd_sf"/>
</dbReference>
<reference evidence="6 7" key="1">
    <citation type="submission" date="2020-05" db="EMBL/GenBank/DDBJ databases">
        <authorList>
            <person name="Whitworth D."/>
        </authorList>
    </citation>
    <scope>NUCLEOTIDE SEQUENCE [LARGE SCALE GENOMIC DNA]</scope>
    <source>
        <strain evidence="6 7">CA046A</strain>
    </source>
</reference>
<proteinExistence type="inferred from homology"/>
<dbReference type="Pfam" id="PF00126">
    <property type="entry name" value="HTH_1"/>
    <property type="match status" value="1"/>
</dbReference>
<sequence>MNVEQINFHHLRYFWAVAKDGNLTRTAARLCVAQSALSSQIQQLEEQLGTALFRRAGRRLVLTEAGEIALAYAEEIFTAGSQLVSTLQHGRQSGQVLRIGAVATLSRNFQESFVKPLLEQPHVRLCLESGGLAELLLRLEDHAVDLVLANRPPSREPGGRLGCRRIARQPVSIVGSKRQKGFRFPQSLTDAPMIVPGRESAIRSEFDALCEQLGVRVRTLAEVDDMATMRLLARDTHAFALVPSVVVRDELREGVLHEHCVVPGLFETFYAITAERRFQHPLLTTMLARDEHELLEVPPRSHPPKGRPGR</sequence>
<dbReference type="Gene3D" id="3.40.190.290">
    <property type="match status" value="1"/>
</dbReference>
<evidence type="ECO:0000256" key="3">
    <source>
        <dbReference type="ARBA" id="ARBA00023125"/>
    </source>
</evidence>
<dbReference type="Proteomes" id="UP000528460">
    <property type="component" value="Unassembled WGS sequence"/>
</dbReference>
<comment type="similarity">
    <text evidence="1">Belongs to the LysR transcriptional regulatory family.</text>
</comment>
<evidence type="ECO:0000256" key="1">
    <source>
        <dbReference type="ARBA" id="ARBA00009437"/>
    </source>
</evidence>
<name>A0A7Y4JS08_9BACT</name>
<evidence type="ECO:0000256" key="2">
    <source>
        <dbReference type="ARBA" id="ARBA00023015"/>
    </source>
</evidence>